<organism evidence="2 3">
    <name type="scientific">Zingiber officinale</name>
    <name type="common">Ginger</name>
    <name type="synonym">Amomum zingiber</name>
    <dbReference type="NCBI Taxonomy" id="94328"/>
    <lineage>
        <taxon>Eukaryota</taxon>
        <taxon>Viridiplantae</taxon>
        <taxon>Streptophyta</taxon>
        <taxon>Embryophyta</taxon>
        <taxon>Tracheophyta</taxon>
        <taxon>Spermatophyta</taxon>
        <taxon>Magnoliopsida</taxon>
        <taxon>Liliopsida</taxon>
        <taxon>Zingiberales</taxon>
        <taxon>Zingiberaceae</taxon>
        <taxon>Zingiber</taxon>
    </lineage>
</organism>
<comment type="caution">
    <text evidence="2">The sequence shown here is derived from an EMBL/GenBank/DDBJ whole genome shotgun (WGS) entry which is preliminary data.</text>
</comment>
<dbReference type="InterPro" id="IPR005162">
    <property type="entry name" value="Retrotrans_gag_dom"/>
</dbReference>
<dbReference type="Pfam" id="PF03732">
    <property type="entry name" value="Retrotrans_gag"/>
    <property type="match status" value="1"/>
</dbReference>
<protein>
    <recommendedName>
        <fullName evidence="1">Retrotransposon gag domain-containing protein</fullName>
    </recommendedName>
</protein>
<reference evidence="2 3" key="1">
    <citation type="submission" date="2020-08" db="EMBL/GenBank/DDBJ databases">
        <title>Plant Genome Project.</title>
        <authorList>
            <person name="Zhang R.-G."/>
        </authorList>
    </citation>
    <scope>NUCLEOTIDE SEQUENCE [LARGE SCALE GENOMIC DNA]</scope>
    <source>
        <tissue evidence="2">Rhizome</tissue>
    </source>
</reference>
<name>A0A8J5FST5_ZINOF</name>
<accession>A0A8J5FST5</accession>
<dbReference type="AlphaFoldDB" id="A0A8J5FST5"/>
<evidence type="ECO:0000313" key="3">
    <source>
        <dbReference type="Proteomes" id="UP000734854"/>
    </source>
</evidence>
<dbReference type="EMBL" id="JACMSC010000014">
    <property type="protein sequence ID" value="KAG6490175.1"/>
    <property type="molecule type" value="Genomic_DNA"/>
</dbReference>
<gene>
    <name evidence="2" type="ORF">ZIOFF_051460</name>
</gene>
<keyword evidence="3" id="KW-1185">Reference proteome</keyword>
<dbReference type="Proteomes" id="UP000734854">
    <property type="component" value="Unassembled WGS sequence"/>
</dbReference>
<evidence type="ECO:0000313" key="2">
    <source>
        <dbReference type="EMBL" id="KAG6490175.1"/>
    </source>
</evidence>
<sequence length="82" mass="9434">MVGGCTLYGGFDYLDLGFKEVFYGKYFTTDGRTRLAKEFLELQQGDMTVTEYVKKFERGQYFVESGYHIQRDSGSDSDVREG</sequence>
<proteinExistence type="predicted"/>
<feature type="domain" description="Retrotransposon gag" evidence="1">
    <location>
        <begin position="18"/>
        <end position="63"/>
    </location>
</feature>
<evidence type="ECO:0000259" key="1">
    <source>
        <dbReference type="Pfam" id="PF03732"/>
    </source>
</evidence>